<feature type="non-terminal residue" evidence="2">
    <location>
        <position position="252"/>
    </location>
</feature>
<dbReference type="AlphaFoldDB" id="A0A0F9ENA5"/>
<dbReference type="InterPro" id="IPR006059">
    <property type="entry name" value="SBP"/>
</dbReference>
<keyword evidence="1" id="KW-0812">Transmembrane</keyword>
<accession>A0A0F9ENA5</accession>
<name>A0A0F9ENA5_9ZZZZ</name>
<dbReference type="InterPro" id="IPR050490">
    <property type="entry name" value="Bact_solute-bd_prot1"/>
</dbReference>
<dbReference type="PANTHER" id="PTHR43649">
    <property type="entry name" value="ARABINOSE-BINDING PROTEIN-RELATED"/>
    <property type="match status" value="1"/>
</dbReference>
<keyword evidence="1" id="KW-1133">Transmembrane helix</keyword>
<organism evidence="2">
    <name type="scientific">marine sediment metagenome</name>
    <dbReference type="NCBI Taxonomy" id="412755"/>
    <lineage>
        <taxon>unclassified sequences</taxon>
        <taxon>metagenomes</taxon>
        <taxon>ecological metagenomes</taxon>
    </lineage>
</organism>
<dbReference type="Gene3D" id="3.40.190.10">
    <property type="entry name" value="Periplasmic binding protein-like II"/>
    <property type="match status" value="1"/>
</dbReference>
<protein>
    <recommendedName>
        <fullName evidence="3">Extracellular solute-binding protein</fullName>
    </recommendedName>
</protein>
<sequence length="252" mass="29499">MKKAPVYLSFILFIYLVIPLSLTGGGQKSTQLKPEPDKITLRYVSSMWREDAVRIQEDQIKEFEDAHPNIEVEPTIYVPWTEYRTWLLRAIASDTLPDVIQHGVEFLDEFARYGTFSPLEKYITEQHYNSIIEPAWETARVEGKIYGLPHMLWYEPVLIYRKDIFRNEGIKPAPVGEPWTMEEAIEAAVKLTGDIDGDEKTDRWGWVERGRSGWIFLKHFEWILRTWDGEIIRQLPDGEWKSGMYLAETRSA</sequence>
<dbReference type="PANTHER" id="PTHR43649:SF12">
    <property type="entry name" value="DIACETYLCHITOBIOSE BINDING PROTEIN DASA"/>
    <property type="match status" value="1"/>
</dbReference>
<gene>
    <name evidence="2" type="ORF">LCGC14_2346060</name>
</gene>
<dbReference type="SUPFAM" id="SSF53850">
    <property type="entry name" value="Periplasmic binding protein-like II"/>
    <property type="match status" value="1"/>
</dbReference>
<evidence type="ECO:0000256" key="1">
    <source>
        <dbReference type="SAM" id="Phobius"/>
    </source>
</evidence>
<evidence type="ECO:0008006" key="3">
    <source>
        <dbReference type="Google" id="ProtNLM"/>
    </source>
</evidence>
<keyword evidence="1" id="KW-0472">Membrane</keyword>
<evidence type="ECO:0000313" key="2">
    <source>
        <dbReference type="EMBL" id="KKL46385.1"/>
    </source>
</evidence>
<dbReference type="EMBL" id="LAZR01034049">
    <property type="protein sequence ID" value="KKL46385.1"/>
    <property type="molecule type" value="Genomic_DNA"/>
</dbReference>
<dbReference type="Pfam" id="PF01547">
    <property type="entry name" value="SBP_bac_1"/>
    <property type="match status" value="1"/>
</dbReference>
<reference evidence="2" key="1">
    <citation type="journal article" date="2015" name="Nature">
        <title>Complex archaea that bridge the gap between prokaryotes and eukaryotes.</title>
        <authorList>
            <person name="Spang A."/>
            <person name="Saw J.H."/>
            <person name="Jorgensen S.L."/>
            <person name="Zaremba-Niedzwiedzka K."/>
            <person name="Martijn J."/>
            <person name="Lind A.E."/>
            <person name="van Eijk R."/>
            <person name="Schleper C."/>
            <person name="Guy L."/>
            <person name="Ettema T.J."/>
        </authorList>
    </citation>
    <scope>NUCLEOTIDE SEQUENCE</scope>
</reference>
<feature type="transmembrane region" description="Helical" evidence="1">
    <location>
        <begin position="6"/>
        <end position="24"/>
    </location>
</feature>
<comment type="caution">
    <text evidence="2">The sequence shown here is derived from an EMBL/GenBank/DDBJ whole genome shotgun (WGS) entry which is preliminary data.</text>
</comment>
<proteinExistence type="predicted"/>